<sequence length="184" mass="20851">MNRIKIIVLTSLVCLLVSVIGAAAQDLIPVYDQDTSLWGYAMEKPMGEKPVDWIIDPQFSWAGHFYDGMASAIIGCRYADCKFEPSGRKLYRRAHVAITPDFKRKKFVAPEDNHEFEKVLFNDMSLYAIANDNYAHIGRFSSDVPGYACVKLKVMPKNLKCKDYYVDKQGHLKVMLNGEMVSAD</sequence>
<evidence type="ECO:0000313" key="2">
    <source>
        <dbReference type="EMBL" id="SEA49341.1"/>
    </source>
</evidence>
<reference evidence="2 3" key="1">
    <citation type="submission" date="2016-10" db="EMBL/GenBank/DDBJ databases">
        <authorList>
            <person name="de Groot N.N."/>
        </authorList>
    </citation>
    <scope>NUCLEOTIDE SEQUENCE [LARGE SCALE GENOMIC DNA]</scope>
    <source>
        <strain evidence="2 3">DSM 7343</strain>
    </source>
</reference>
<organism evidence="2 3">
    <name type="scientific">Desulfuromusa kysingii</name>
    <dbReference type="NCBI Taxonomy" id="37625"/>
    <lineage>
        <taxon>Bacteria</taxon>
        <taxon>Pseudomonadati</taxon>
        <taxon>Thermodesulfobacteriota</taxon>
        <taxon>Desulfuromonadia</taxon>
        <taxon>Desulfuromonadales</taxon>
        <taxon>Geopsychrobacteraceae</taxon>
        <taxon>Desulfuromusa</taxon>
    </lineage>
</organism>
<dbReference type="AlphaFoldDB" id="A0A1H4BMI1"/>
<evidence type="ECO:0000313" key="3">
    <source>
        <dbReference type="Proteomes" id="UP000199409"/>
    </source>
</evidence>
<keyword evidence="1" id="KW-0732">Signal</keyword>
<proteinExistence type="predicted"/>
<accession>A0A1H4BMI1</accession>
<dbReference type="Proteomes" id="UP000199409">
    <property type="component" value="Unassembled WGS sequence"/>
</dbReference>
<keyword evidence="3" id="KW-1185">Reference proteome</keyword>
<dbReference type="EMBL" id="FNQN01000006">
    <property type="protein sequence ID" value="SEA49341.1"/>
    <property type="molecule type" value="Genomic_DNA"/>
</dbReference>
<evidence type="ECO:0000256" key="1">
    <source>
        <dbReference type="SAM" id="SignalP"/>
    </source>
</evidence>
<dbReference type="RefSeq" id="WP_092348417.1">
    <property type="nucleotide sequence ID" value="NZ_FNQN01000006.1"/>
</dbReference>
<gene>
    <name evidence="2" type="ORF">SAMN05660420_02284</name>
</gene>
<feature type="signal peptide" evidence="1">
    <location>
        <begin position="1"/>
        <end position="24"/>
    </location>
</feature>
<feature type="chain" id="PRO_5011479294" evidence="1">
    <location>
        <begin position="25"/>
        <end position="184"/>
    </location>
</feature>
<name>A0A1H4BMI1_9BACT</name>
<protein>
    <submittedName>
        <fullName evidence="2">Uncharacterized protein</fullName>
    </submittedName>
</protein>